<dbReference type="Pfam" id="PF08323">
    <property type="entry name" value="Glyco_transf_5"/>
    <property type="match status" value="1"/>
</dbReference>
<dbReference type="EMBL" id="QFYQ01000001">
    <property type="protein sequence ID" value="RAK54982.1"/>
    <property type="molecule type" value="Genomic_DNA"/>
</dbReference>
<gene>
    <name evidence="6" type="primary">glgA</name>
    <name evidence="8" type="ORF">DJ017_10810</name>
</gene>
<comment type="similarity">
    <text evidence="2 6">Belongs to the glycosyltransferase 1 family. Bacterial/plant glycogen synthase subfamily.</text>
</comment>
<dbReference type="Gene3D" id="3.40.50.2000">
    <property type="entry name" value="Glycogen Phosphorylase B"/>
    <property type="match status" value="2"/>
</dbReference>
<dbReference type="NCBIfam" id="NF001899">
    <property type="entry name" value="PRK00654.1-2"/>
    <property type="match status" value="1"/>
</dbReference>
<accession>A0A328AJD9</accession>
<dbReference type="HAMAP" id="MF_00484">
    <property type="entry name" value="Glycogen_synth"/>
    <property type="match status" value="1"/>
</dbReference>
<name>A0A328AJD9_9CAUL</name>
<dbReference type="SUPFAM" id="SSF53756">
    <property type="entry name" value="UDP-Glycosyltransferase/glycogen phosphorylase"/>
    <property type="match status" value="1"/>
</dbReference>
<sequence length="485" mass="51185">MSRLEVLAVASEVFPLVKTGGLADVVGALPKALAREEVRLRTLVPGYRPVLAGLEGRKVIRRFDDWFGGPAELLSGEADGLPLFVLDAPHLYDRDGGPYADAQGRDFGDNAIRFAALARMGANIAQGCAPRYRPAVVQTHDWQAGLTAAYLHFDGGPRPGVVCTIHNLAFQGQFDRALLGRLGLGPEAFTPDGVEYYGDIGFLKAGVRLADRITTVSPTYAAEICTPQGGMGMDGLLRGRADRLSGIVNGVDTDVWDPAADPLIAAPFSATDLAGRAADKAALQERLHLDCDPGAPLFGVVSRLSWQKGVDLLAQALPTLIAHGGQLALLGSGDAALEGELLHAARTHPGRIACVLGYDEALAHQIQAGADAILVPSRFEPCGLTQLCAMRYGAVPVVARVGGLADTVIDAAPMALASGAATGVQFAPVEVAALEIALRRTIALYRDRPAWSRLQAQGLQTDVSWARPAKLYAELFADLVRERGG</sequence>
<evidence type="ECO:0000256" key="4">
    <source>
        <dbReference type="ARBA" id="ARBA00022679"/>
    </source>
</evidence>
<dbReference type="InterPro" id="IPR011835">
    <property type="entry name" value="GS/SS"/>
</dbReference>
<dbReference type="OrthoDB" id="9808590at2"/>
<feature type="domain" description="Starch synthase catalytic" evidence="7">
    <location>
        <begin position="6"/>
        <end position="238"/>
    </location>
</feature>
<dbReference type="GO" id="GO:0005978">
    <property type="term" value="P:glycogen biosynthetic process"/>
    <property type="evidence" value="ECO:0007669"/>
    <property type="project" value="UniProtKB-UniRule"/>
</dbReference>
<comment type="pathway">
    <text evidence="6">Glycan biosynthesis; glycogen biosynthesis.</text>
</comment>
<dbReference type="AlphaFoldDB" id="A0A328AJD9"/>
<evidence type="ECO:0000256" key="2">
    <source>
        <dbReference type="ARBA" id="ARBA00010281"/>
    </source>
</evidence>
<evidence type="ECO:0000259" key="7">
    <source>
        <dbReference type="Pfam" id="PF08323"/>
    </source>
</evidence>
<dbReference type="NCBIfam" id="NF010699">
    <property type="entry name" value="PRK14099.1"/>
    <property type="match status" value="1"/>
</dbReference>
<dbReference type="EC" id="2.4.1.21" evidence="6"/>
<evidence type="ECO:0000256" key="6">
    <source>
        <dbReference type="HAMAP-Rule" id="MF_00484"/>
    </source>
</evidence>
<dbReference type="CDD" id="cd03791">
    <property type="entry name" value="GT5_Glycogen_synthase_DULL1-like"/>
    <property type="match status" value="1"/>
</dbReference>
<dbReference type="RefSeq" id="WP_111528732.1">
    <property type="nucleotide sequence ID" value="NZ_JBHRSG010000004.1"/>
</dbReference>
<dbReference type="InterPro" id="IPR013534">
    <property type="entry name" value="Starch_synth_cat_dom"/>
</dbReference>
<organism evidence="8 9">
    <name type="scientific">Phenylobacterium soli</name>
    <dbReference type="NCBI Taxonomy" id="2170551"/>
    <lineage>
        <taxon>Bacteria</taxon>
        <taxon>Pseudomonadati</taxon>
        <taxon>Pseudomonadota</taxon>
        <taxon>Alphaproteobacteria</taxon>
        <taxon>Caulobacterales</taxon>
        <taxon>Caulobacteraceae</taxon>
        <taxon>Phenylobacterium</taxon>
    </lineage>
</organism>
<dbReference type="GO" id="GO:0005829">
    <property type="term" value="C:cytosol"/>
    <property type="evidence" value="ECO:0007669"/>
    <property type="project" value="TreeGrafter"/>
</dbReference>
<keyword evidence="4 6" id="KW-0808">Transferase</keyword>
<comment type="function">
    <text evidence="6">Synthesizes alpha-1,4-glucan chains using ADP-glucose.</text>
</comment>
<keyword evidence="5 6" id="KW-0320">Glycogen biosynthesis</keyword>
<keyword evidence="9" id="KW-1185">Reference proteome</keyword>
<evidence type="ECO:0000256" key="5">
    <source>
        <dbReference type="ARBA" id="ARBA00023056"/>
    </source>
</evidence>
<keyword evidence="3 6" id="KW-0328">Glycosyltransferase</keyword>
<dbReference type="NCBIfam" id="TIGR02095">
    <property type="entry name" value="glgA"/>
    <property type="match status" value="1"/>
</dbReference>
<dbReference type="Pfam" id="PF13692">
    <property type="entry name" value="Glyco_trans_1_4"/>
    <property type="match status" value="1"/>
</dbReference>
<dbReference type="PANTHER" id="PTHR45825">
    <property type="entry name" value="GRANULE-BOUND STARCH SYNTHASE 1, CHLOROPLASTIC/AMYLOPLASTIC"/>
    <property type="match status" value="1"/>
</dbReference>
<evidence type="ECO:0000256" key="1">
    <source>
        <dbReference type="ARBA" id="ARBA00001478"/>
    </source>
</evidence>
<evidence type="ECO:0000313" key="8">
    <source>
        <dbReference type="EMBL" id="RAK54982.1"/>
    </source>
</evidence>
<proteinExistence type="inferred from homology"/>
<dbReference type="PANTHER" id="PTHR45825:SF11">
    <property type="entry name" value="ALPHA AMYLASE DOMAIN-CONTAINING PROTEIN"/>
    <property type="match status" value="1"/>
</dbReference>
<dbReference type="GO" id="GO:0004373">
    <property type="term" value="F:alpha-1,4-glucan glucosyltransferase (UDP-glucose donor) activity"/>
    <property type="evidence" value="ECO:0007669"/>
    <property type="project" value="InterPro"/>
</dbReference>
<evidence type="ECO:0000313" key="9">
    <source>
        <dbReference type="Proteomes" id="UP000249254"/>
    </source>
</evidence>
<evidence type="ECO:0000256" key="3">
    <source>
        <dbReference type="ARBA" id="ARBA00022676"/>
    </source>
</evidence>
<dbReference type="Proteomes" id="UP000249254">
    <property type="component" value="Unassembled WGS sequence"/>
</dbReference>
<protein>
    <recommendedName>
        <fullName evidence="6">Glycogen synthase</fullName>
        <ecNumber evidence="6">2.4.1.21</ecNumber>
    </recommendedName>
    <alternativeName>
        <fullName evidence="6">Starch [bacterial glycogen] synthase</fullName>
    </alternativeName>
</protein>
<comment type="caution">
    <text evidence="8">The sequence shown here is derived from an EMBL/GenBank/DDBJ whole genome shotgun (WGS) entry which is preliminary data.</text>
</comment>
<feature type="binding site" evidence="6">
    <location>
        <position position="18"/>
    </location>
    <ligand>
        <name>ADP-alpha-D-glucose</name>
        <dbReference type="ChEBI" id="CHEBI:57498"/>
    </ligand>
</feature>
<dbReference type="GO" id="GO:0009011">
    <property type="term" value="F:alpha-1,4-glucan glucosyltransferase (ADP-glucose donor) activity"/>
    <property type="evidence" value="ECO:0007669"/>
    <property type="project" value="UniProtKB-UniRule"/>
</dbReference>
<dbReference type="UniPathway" id="UPA00164"/>
<reference evidence="9" key="1">
    <citation type="submission" date="2018-05" db="EMBL/GenBank/DDBJ databases">
        <authorList>
            <person name="Li X."/>
        </authorList>
    </citation>
    <scope>NUCLEOTIDE SEQUENCE [LARGE SCALE GENOMIC DNA]</scope>
    <source>
        <strain evidence="9">LX32</strain>
    </source>
</reference>
<comment type="catalytic activity">
    <reaction evidence="1 6">
        <text>[(1-&gt;4)-alpha-D-glucosyl](n) + ADP-alpha-D-glucose = [(1-&gt;4)-alpha-D-glucosyl](n+1) + ADP + H(+)</text>
        <dbReference type="Rhea" id="RHEA:18189"/>
        <dbReference type="Rhea" id="RHEA-COMP:9584"/>
        <dbReference type="Rhea" id="RHEA-COMP:9587"/>
        <dbReference type="ChEBI" id="CHEBI:15378"/>
        <dbReference type="ChEBI" id="CHEBI:15444"/>
        <dbReference type="ChEBI" id="CHEBI:57498"/>
        <dbReference type="ChEBI" id="CHEBI:456216"/>
        <dbReference type="EC" id="2.4.1.21"/>
    </reaction>
</comment>